<feature type="domain" description="Protein kinase" evidence="16">
    <location>
        <begin position="533"/>
        <end position="809"/>
    </location>
</feature>
<keyword evidence="5 15" id="KW-0732">Signal</keyword>
<name>A0AAW1WLY7_RUBAR</name>
<keyword evidence="7" id="KW-0418">Kinase</keyword>
<evidence type="ECO:0000256" key="15">
    <source>
        <dbReference type="SAM" id="SignalP"/>
    </source>
</evidence>
<evidence type="ECO:0000256" key="2">
    <source>
        <dbReference type="ARBA" id="ARBA00022527"/>
    </source>
</evidence>
<evidence type="ECO:0000256" key="12">
    <source>
        <dbReference type="PROSITE-ProRule" id="PRU10141"/>
    </source>
</evidence>
<evidence type="ECO:0000256" key="3">
    <source>
        <dbReference type="ARBA" id="ARBA00022679"/>
    </source>
</evidence>
<dbReference type="SMART" id="SM00220">
    <property type="entry name" value="S_TKc"/>
    <property type="match status" value="1"/>
</dbReference>
<keyword evidence="8 12" id="KW-0067">ATP-binding</keyword>
<dbReference type="InterPro" id="IPR011009">
    <property type="entry name" value="Kinase-like_dom_sf"/>
</dbReference>
<reference evidence="17 18" key="1">
    <citation type="journal article" date="2023" name="G3 (Bethesda)">
        <title>A chromosome-length genome assembly and annotation of blackberry (Rubus argutus, cv. 'Hillquist').</title>
        <authorList>
            <person name="Bruna T."/>
            <person name="Aryal R."/>
            <person name="Dudchenko O."/>
            <person name="Sargent D.J."/>
            <person name="Mead D."/>
            <person name="Buti M."/>
            <person name="Cavallini A."/>
            <person name="Hytonen T."/>
            <person name="Andres J."/>
            <person name="Pham M."/>
            <person name="Weisz D."/>
            <person name="Mascagni F."/>
            <person name="Usai G."/>
            <person name="Natali L."/>
            <person name="Bassil N."/>
            <person name="Fernandez G.E."/>
            <person name="Lomsadze A."/>
            <person name="Armour M."/>
            <person name="Olukolu B."/>
            <person name="Poorten T."/>
            <person name="Britton C."/>
            <person name="Davik J."/>
            <person name="Ashrafi H."/>
            <person name="Aiden E.L."/>
            <person name="Borodovsky M."/>
            <person name="Worthington M."/>
        </authorList>
    </citation>
    <scope>NUCLEOTIDE SEQUENCE [LARGE SCALE GENOMIC DNA]</scope>
    <source>
        <strain evidence="17">PI 553951</strain>
    </source>
</reference>
<comment type="subcellular location">
    <subcellularLocation>
        <location evidence="1">Membrane</location>
        <topology evidence="1">Single-pass type I membrane protein</topology>
    </subcellularLocation>
</comment>
<protein>
    <recommendedName>
        <fullName evidence="16">Protein kinase domain-containing protein</fullName>
    </recommendedName>
</protein>
<evidence type="ECO:0000256" key="11">
    <source>
        <dbReference type="ARBA" id="ARBA00023180"/>
    </source>
</evidence>
<dbReference type="Pfam" id="PF07714">
    <property type="entry name" value="PK_Tyr_Ser-Thr"/>
    <property type="match status" value="1"/>
</dbReference>
<keyword evidence="2" id="KW-0723">Serine/threonine-protein kinase</keyword>
<dbReference type="GO" id="GO:0004674">
    <property type="term" value="F:protein serine/threonine kinase activity"/>
    <property type="evidence" value="ECO:0007669"/>
    <property type="project" value="UniProtKB-KW"/>
</dbReference>
<comment type="caution">
    <text evidence="17">The sequence shown here is derived from an EMBL/GenBank/DDBJ whole genome shotgun (WGS) entry which is preliminary data.</text>
</comment>
<keyword evidence="3" id="KW-0808">Transferase</keyword>
<dbReference type="Gene3D" id="2.60.120.430">
    <property type="entry name" value="Galactose-binding lectin"/>
    <property type="match status" value="2"/>
</dbReference>
<dbReference type="InterPro" id="IPR000719">
    <property type="entry name" value="Prot_kinase_dom"/>
</dbReference>
<organism evidence="17 18">
    <name type="scientific">Rubus argutus</name>
    <name type="common">Southern blackberry</name>
    <dbReference type="NCBI Taxonomy" id="59490"/>
    <lineage>
        <taxon>Eukaryota</taxon>
        <taxon>Viridiplantae</taxon>
        <taxon>Streptophyta</taxon>
        <taxon>Embryophyta</taxon>
        <taxon>Tracheophyta</taxon>
        <taxon>Spermatophyta</taxon>
        <taxon>Magnoliopsida</taxon>
        <taxon>eudicotyledons</taxon>
        <taxon>Gunneridae</taxon>
        <taxon>Pentapetalae</taxon>
        <taxon>rosids</taxon>
        <taxon>fabids</taxon>
        <taxon>Rosales</taxon>
        <taxon>Rosaceae</taxon>
        <taxon>Rosoideae</taxon>
        <taxon>Rosoideae incertae sedis</taxon>
        <taxon>Rubus</taxon>
    </lineage>
</organism>
<dbReference type="PANTHER" id="PTHR34590">
    <property type="entry name" value="OS03G0124300 PROTEIN-RELATED"/>
    <property type="match status" value="1"/>
</dbReference>
<dbReference type="Gene3D" id="3.30.200.20">
    <property type="entry name" value="Phosphorylase Kinase, domain 1"/>
    <property type="match status" value="1"/>
</dbReference>
<dbReference type="InterPro" id="IPR024788">
    <property type="entry name" value="Malectin-like_Carb-bd_dom"/>
</dbReference>
<dbReference type="GO" id="GO:0005524">
    <property type="term" value="F:ATP binding"/>
    <property type="evidence" value="ECO:0007669"/>
    <property type="project" value="UniProtKB-UniRule"/>
</dbReference>
<gene>
    <name evidence="17" type="ORF">M0R45_033247</name>
</gene>
<keyword evidence="6 12" id="KW-0547">Nucleotide-binding</keyword>
<feature type="region of interest" description="Disordered" evidence="13">
    <location>
        <begin position="426"/>
        <end position="448"/>
    </location>
</feature>
<dbReference type="InterPro" id="IPR017441">
    <property type="entry name" value="Protein_kinase_ATP_BS"/>
</dbReference>
<dbReference type="FunFam" id="1.10.510.10:FF:000252">
    <property type="entry name" value="Receptor-like protein kinase FERONIA"/>
    <property type="match status" value="1"/>
</dbReference>
<sequence length="870" mass="97405">MKPLLTHPLYLSLFLYQLLTLLASSYTVYTPIDDITLACGSSSDQATSNYNLRNWTGDINSKFPPIQDGNTNTPSQVRTLSTEGQVPFTAARLSHSEFTFRFPLSPGQKFIRLYFNPASYQDFDRSKSNFSVKAGGFTLLKDFNAYAAAKSDDMETLIREFCVNIDSQQQSLNITFSPTREIPDAYAFINGIEILSMPTNLYYTATESEGIPYLSNQVNYCIENSTALEKMYRINVGGSLISPEGDTGMYRTWNEDDPYLDVVSSRLSIIPTSNPELSFAITPEYTAPKEVYSTGRSMDGTNQTVTLSYNLTWVFPVDPDFYYLVRLHFCEFENMITSPGDRVFFIYIANQTAEKHADIILWSGDNGVPVYKDYIVYMPGQGSKKKVNLFLALQADPNDWESKYINAILNGLEIFKINDTNGNLARPNPDLPEVTPPKPRSQNPKNSNKKKLTAMFAIVVGVVVSGILVLCVLGFLVFKRGRKVKDSRSSQATKWGLFSFAMTKSTKSRGSSLPSRLCQYFSLAEIKAATENFNETFIIGVGGFGNVYKGCIDGGANPIAVAIKRLKATSSQGAREFVTEIEMLCRLRHRHLVSLIGYCADEGEMILVYDYMARGTLCDHLYQTKNPHLSWEQRLHICIGAAQGLHYLHTGTKGTIIHRDVKSANILLDEKWIAKVSDFGLSKMSNITMSKTHISTMVKGSFGYIDPEYYRRQQLTEKSDVYSFGVVLCEVLCGRSAITTVENDRVSLAKWAKKCHGNGKLDQIIDPNLKGKIATRCLLKYISIVMSCMDDNGMNRPSMKDVVGGLEYALQLQLQNEEYDHCMERIFQDETSGIKGNERSFCSEQSNGANESVQQLTGTIFSEIINPIGR</sequence>
<dbReference type="GO" id="GO:0016020">
    <property type="term" value="C:membrane"/>
    <property type="evidence" value="ECO:0007669"/>
    <property type="project" value="UniProtKB-SubCell"/>
</dbReference>
<keyword evidence="9 14" id="KW-1133">Transmembrane helix</keyword>
<evidence type="ECO:0000256" key="4">
    <source>
        <dbReference type="ARBA" id="ARBA00022692"/>
    </source>
</evidence>
<evidence type="ECO:0000256" key="6">
    <source>
        <dbReference type="ARBA" id="ARBA00022741"/>
    </source>
</evidence>
<keyword evidence="4 14" id="KW-0812">Transmembrane</keyword>
<evidence type="ECO:0000313" key="17">
    <source>
        <dbReference type="EMBL" id="KAK9924906.1"/>
    </source>
</evidence>
<dbReference type="GO" id="GO:0010038">
    <property type="term" value="P:response to metal ion"/>
    <property type="evidence" value="ECO:0007669"/>
    <property type="project" value="UniProtKB-ARBA"/>
</dbReference>
<evidence type="ECO:0000256" key="8">
    <source>
        <dbReference type="ARBA" id="ARBA00022840"/>
    </source>
</evidence>
<accession>A0AAW1WLY7</accession>
<keyword evidence="10 14" id="KW-0472">Membrane</keyword>
<keyword evidence="18" id="KW-1185">Reference proteome</keyword>
<dbReference type="PANTHER" id="PTHR34590:SF15">
    <property type="entry name" value="PROTEIN KINASE DOMAIN-CONTAINING PROTEIN"/>
    <property type="match status" value="1"/>
</dbReference>
<dbReference type="PROSITE" id="PS00107">
    <property type="entry name" value="PROTEIN_KINASE_ATP"/>
    <property type="match status" value="1"/>
</dbReference>
<dbReference type="SUPFAM" id="SSF56112">
    <property type="entry name" value="Protein kinase-like (PK-like)"/>
    <property type="match status" value="1"/>
</dbReference>
<dbReference type="GO" id="GO:0004714">
    <property type="term" value="F:transmembrane receptor protein tyrosine kinase activity"/>
    <property type="evidence" value="ECO:0007669"/>
    <property type="project" value="InterPro"/>
</dbReference>
<evidence type="ECO:0000256" key="5">
    <source>
        <dbReference type="ARBA" id="ARBA00022729"/>
    </source>
</evidence>
<evidence type="ECO:0000256" key="7">
    <source>
        <dbReference type="ARBA" id="ARBA00022777"/>
    </source>
</evidence>
<feature type="chain" id="PRO_5043396669" description="Protein kinase domain-containing protein" evidence="15">
    <location>
        <begin position="26"/>
        <end position="870"/>
    </location>
</feature>
<dbReference type="PROSITE" id="PS50011">
    <property type="entry name" value="PROTEIN_KINASE_DOM"/>
    <property type="match status" value="1"/>
</dbReference>
<dbReference type="InterPro" id="IPR001245">
    <property type="entry name" value="Ser-Thr/Tyr_kinase_cat_dom"/>
</dbReference>
<feature type="signal peptide" evidence="15">
    <location>
        <begin position="1"/>
        <end position="25"/>
    </location>
</feature>
<dbReference type="InterPro" id="IPR008271">
    <property type="entry name" value="Ser/Thr_kinase_AS"/>
</dbReference>
<proteinExistence type="predicted"/>
<dbReference type="InterPro" id="IPR045272">
    <property type="entry name" value="ANXUR1/2-like"/>
</dbReference>
<dbReference type="Pfam" id="PF12819">
    <property type="entry name" value="Malectin_like"/>
    <property type="match status" value="1"/>
</dbReference>
<evidence type="ECO:0000256" key="14">
    <source>
        <dbReference type="SAM" id="Phobius"/>
    </source>
</evidence>
<dbReference type="CDD" id="cd14066">
    <property type="entry name" value="STKc_IRAK"/>
    <property type="match status" value="1"/>
</dbReference>
<keyword evidence="11" id="KW-0325">Glycoprotein</keyword>
<dbReference type="AlphaFoldDB" id="A0AAW1WLY7"/>
<evidence type="ECO:0000256" key="1">
    <source>
        <dbReference type="ARBA" id="ARBA00004479"/>
    </source>
</evidence>
<evidence type="ECO:0000256" key="10">
    <source>
        <dbReference type="ARBA" id="ARBA00023136"/>
    </source>
</evidence>
<evidence type="ECO:0000256" key="13">
    <source>
        <dbReference type="SAM" id="MobiDB-lite"/>
    </source>
</evidence>
<dbReference type="PROSITE" id="PS00108">
    <property type="entry name" value="PROTEIN_KINASE_ST"/>
    <property type="match status" value="1"/>
</dbReference>
<dbReference type="FunFam" id="3.30.200.20:FF:000039">
    <property type="entry name" value="receptor-like protein kinase FERONIA"/>
    <property type="match status" value="1"/>
</dbReference>
<dbReference type="EMBL" id="JBEDUW010000006">
    <property type="protein sequence ID" value="KAK9924906.1"/>
    <property type="molecule type" value="Genomic_DNA"/>
</dbReference>
<feature type="binding site" evidence="12">
    <location>
        <position position="564"/>
    </location>
    <ligand>
        <name>ATP</name>
        <dbReference type="ChEBI" id="CHEBI:30616"/>
    </ligand>
</feature>
<evidence type="ECO:0000259" key="16">
    <source>
        <dbReference type="PROSITE" id="PS50011"/>
    </source>
</evidence>
<evidence type="ECO:0000256" key="9">
    <source>
        <dbReference type="ARBA" id="ARBA00022989"/>
    </source>
</evidence>
<dbReference type="FunFam" id="2.60.120.430:FF:000003">
    <property type="entry name" value="FERONIA receptor-like kinase"/>
    <property type="match status" value="1"/>
</dbReference>
<evidence type="ECO:0000313" key="18">
    <source>
        <dbReference type="Proteomes" id="UP001457282"/>
    </source>
</evidence>
<feature type="transmembrane region" description="Helical" evidence="14">
    <location>
        <begin position="452"/>
        <end position="478"/>
    </location>
</feature>
<dbReference type="Proteomes" id="UP001457282">
    <property type="component" value="Unassembled WGS sequence"/>
</dbReference>
<dbReference type="FunFam" id="2.60.120.430:FF:000007">
    <property type="entry name" value="FERONIA receptor-like kinase"/>
    <property type="match status" value="1"/>
</dbReference>
<dbReference type="Gene3D" id="1.10.510.10">
    <property type="entry name" value="Transferase(Phosphotransferase) domain 1"/>
    <property type="match status" value="1"/>
</dbReference>